<dbReference type="RefSeq" id="WP_087462906.1">
    <property type="nucleotide sequence ID" value="NZ_CP021425.1"/>
</dbReference>
<evidence type="ECO:0000256" key="8">
    <source>
        <dbReference type="SAM" id="Phobius"/>
    </source>
</evidence>
<dbReference type="PANTHER" id="PTHR30347:SF1">
    <property type="entry name" value="MECHANOSENSITIVE CHANNEL MSCK"/>
    <property type="match status" value="1"/>
</dbReference>
<dbReference type="Proteomes" id="UP000196027">
    <property type="component" value="Chromosome"/>
</dbReference>
<evidence type="ECO:0000256" key="2">
    <source>
        <dbReference type="ARBA" id="ARBA00008017"/>
    </source>
</evidence>
<evidence type="ECO:0000256" key="6">
    <source>
        <dbReference type="ARBA" id="ARBA00023136"/>
    </source>
</evidence>
<dbReference type="InterPro" id="IPR011066">
    <property type="entry name" value="MscS_channel_C_sf"/>
</dbReference>
<evidence type="ECO:0000259" key="11">
    <source>
        <dbReference type="Pfam" id="PF12795"/>
    </source>
</evidence>
<feature type="transmembrane region" description="Helical" evidence="8">
    <location>
        <begin position="903"/>
        <end position="924"/>
    </location>
</feature>
<feature type="domain" description="Mechanosensitive ion channel inner membrane" evidence="10">
    <location>
        <begin position="512"/>
        <end position="848"/>
    </location>
</feature>
<dbReference type="InterPro" id="IPR049142">
    <property type="entry name" value="MS_channel_1st"/>
</dbReference>
<dbReference type="PANTHER" id="PTHR30347">
    <property type="entry name" value="POTASSIUM CHANNEL RELATED"/>
    <property type="match status" value="1"/>
</dbReference>
<dbReference type="InterPro" id="IPR049278">
    <property type="entry name" value="MS_channel_C"/>
</dbReference>
<keyword evidence="3" id="KW-1003">Cell membrane</keyword>
<dbReference type="InterPro" id="IPR010920">
    <property type="entry name" value="LSM_dom_sf"/>
</dbReference>
<dbReference type="Gene3D" id="3.30.70.100">
    <property type="match status" value="1"/>
</dbReference>
<feature type="transmembrane region" description="Helical" evidence="8">
    <location>
        <begin position="510"/>
        <end position="528"/>
    </location>
</feature>
<dbReference type="GO" id="GO:0005886">
    <property type="term" value="C:plasma membrane"/>
    <property type="evidence" value="ECO:0007669"/>
    <property type="project" value="UniProtKB-SubCell"/>
</dbReference>
<evidence type="ECO:0000313" key="15">
    <source>
        <dbReference type="Proteomes" id="UP000196027"/>
    </source>
</evidence>
<dbReference type="InterPro" id="IPR052702">
    <property type="entry name" value="MscS-like_channel"/>
</dbReference>
<keyword evidence="15" id="KW-1185">Reference proteome</keyword>
<dbReference type="SUPFAM" id="SSF50182">
    <property type="entry name" value="Sm-like ribonucleoproteins"/>
    <property type="match status" value="1"/>
</dbReference>
<proteinExistence type="inferred from homology"/>
<evidence type="ECO:0000259" key="12">
    <source>
        <dbReference type="Pfam" id="PF21082"/>
    </source>
</evidence>
<evidence type="ECO:0000256" key="5">
    <source>
        <dbReference type="ARBA" id="ARBA00022989"/>
    </source>
</evidence>
<dbReference type="Gene3D" id="1.10.287.1260">
    <property type="match status" value="1"/>
</dbReference>
<dbReference type="SUPFAM" id="SSF82689">
    <property type="entry name" value="Mechanosensitive channel protein MscS (YggB), C-terminal domain"/>
    <property type="match status" value="1"/>
</dbReference>
<dbReference type="Gene3D" id="2.30.30.60">
    <property type="match status" value="1"/>
</dbReference>
<dbReference type="Pfam" id="PF12795">
    <property type="entry name" value="MscS_porin"/>
    <property type="match status" value="1"/>
</dbReference>
<dbReference type="InterPro" id="IPR024393">
    <property type="entry name" value="MscS_porin"/>
</dbReference>
<reference evidence="14 15" key="1">
    <citation type="submission" date="2017-05" db="EMBL/GenBank/DDBJ databases">
        <title>Genomic insights into alkan degradation activity of Oleiphilus messinensis.</title>
        <authorList>
            <person name="Kozyavkin S.A."/>
            <person name="Slesarev A.I."/>
            <person name="Golyshin P.N."/>
            <person name="Korzhenkov A."/>
            <person name="Golyshina O.N."/>
            <person name="Toshchakov S.V."/>
        </authorList>
    </citation>
    <scope>NUCLEOTIDE SEQUENCE [LARGE SCALE GENOMIC DNA]</scope>
    <source>
        <strain evidence="14 15">ME102</strain>
    </source>
</reference>
<dbReference type="KEGG" id="ome:OLMES_4070"/>
<feature type="transmembrane region" description="Helical" evidence="8">
    <location>
        <begin position="549"/>
        <end position="571"/>
    </location>
</feature>
<dbReference type="Pfam" id="PF00924">
    <property type="entry name" value="MS_channel_2nd"/>
    <property type="match status" value="1"/>
</dbReference>
<evidence type="ECO:0000256" key="3">
    <source>
        <dbReference type="ARBA" id="ARBA00022475"/>
    </source>
</evidence>
<dbReference type="GO" id="GO:0008381">
    <property type="term" value="F:mechanosensitive monoatomic ion channel activity"/>
    <property type="evidence" value="ECO:0007669"/>
    <property type="project" value="UniProtKB-ARBA"/>
</dbReference>
<feature type="domain" description="Mechanosensitive ion channel transmembrane helices 2/3" evidence="13">
    <location>
        <begin position="913"/>
        <end position="950"/>
    </location>
</feature>
<organism evidence="14 15">
    <name type="scientific">Oleiphilus messinensis</name>
    <dbReference type="NCBI Taxonomy" id="141451"/>
    <lineage>
        <taxon>Bacteria</taxon>
        <taxon>Pseudomonadati</taxon>
        <taxon>Pseudomonadota</taxon>
        <taxon>Gammaproteobacteria</taxon>
        <taxon>Oceanospirillales</taxon>
        <taxon>Oleiphilaceae</taxon>
        <taxon>Oleiphilus</taxon>
    </lineage>
</organism>
<comment type="similarity">
    <text evidence="2">Belongs to the MscS (TC 1.A.23) family.</text>
</comment>
<dbReference type="AlphaFoldDB" id="A0A1Y0IC32"/>
<dbReference type="InterPro" id="IPR011014">
    <property type="entry name" value="MscS_channel_TM-2"/>
</dbReference>
<accession>A0A1Y0IC32</accession>
<feature type="transmembrane region" description="Helical" evidence="8">
    <location>
        <begin position="863"/>
        <end position="882"/>
    </location>
</feature>
<feature type="domain" description="Mechanosensitive ion channel MscS C-terminal" evidence="12">
    <location>
        <begin position="1027"/>
        <end position="1108"/>
    </location>
</feature>
<keyword evidence="5 8" id="KW-1133">Transmembrane helix</keyword>
<feature type="domain" description="Mechanosensitive ion channel MscS porin" evidence="11">
    <location>
        <begin position="47"/>
        <end position="286"/>
    </location>
</feature>
<dbReference type="EMBL" id="CP021425">
    <property type="protein sequence ID" value="ARU58088.1"/>
    <property type="molecule type" value="Genomic_DNA"/>
</dbReference>
<feature type="transmembrane region" description="Helical" evidence="8">
    <location>
        <begin position="662"/>
        <end position="682"/>
    </location>
</feature>
<dbReference type="InterPro" id="IPR006685">
    <property type="entry name" value="MscS_channel_2nd"/>
</dbReference>
<feature type="transmembrane region" description="Helical" evidence="8">
    <location>
        <begin position="639"/>
        <end position="656"/>
    </location>
</feature>
<dbReference type="Pfam" id="PF12794">
    <property type="entry name" value="MscS_TM"/>
    <property type="match status" value="1"/>
</dbReference>
<feature type="coiled-coil region" evidence="7">
    <location>
        <begin position="214"/>
        <end position="248"/>
    </location>
</feature>
<feature type="coiled-coil region" evidence="7">
    <location>
        <begin position="134"/>
        <end position="161"/>
    </location>
</feature>
<dbReference type="Pfam" id="PF21088">
    <property type="entry name" value="MS_channel_1st"/>
    <property type="match status" value="1"/>
</dbReference>
<evidence type="ECO:0000313" key="14">
    <source>
        <dbReference type="EMBL" id="ARU58088.1"/>
    </source>
</evidence>
<evidence type="ECO:0000256" key="7">
    <source>
        <dbReference type="SAM" id="Coils"/>
    </source>
</evidence>
<protein>
    <submittedName>
        <fullName evidence="14">Mechanosensitive ion channel MscS</fullName>
    </submittedName>
</protein>
<comment type="subcellular location">
    <subcellularLocation>
        <location evidence="1">Cell membrane</location>
        <topology evidence="1">Multi-pass membrane protein</topology>
    </subcellularLocation>
</comment>
<evidence type="ECO:0000256" key="4">
    <source>
        <dbReference type="ARBA" id="ARBA00022692"/>
    </source>
</evidence>
<keyword evidence="7" id="KW-0175">Coiled coil</keyword>
<dbReference type="OrthoDB" id="9799209at2"/>
<dbReference type="InterPro" id="IPR023408">
    <property type="entry name" value="MscS_beta-dom_sf"/>
</dbReference>
<evidence type="ECO:0000256" key="1">
    <source>
        <dbReference type="ARBA" id="ARBA00004651"/>
    </source>
</evidence>
<evidence type="ECO:0000259" key="10">
    <source>
        <dbReference type="Pfam" id="PF12794"/>
    </source>
</evidence>
<evidence type="ECO:0000259" key="13">
    <source>
        <dbReference type="Pfam" id="PF21088"/>
    </source>
</evidence>
<name>A0A1Y0IC32_9GAMM</name>
<feature type="transmembrane region" description="Helical" evidence="8">
    <location>
        <begin position="738"/>
        <end position="760"/>
    </location>
</feature>
<keyword evidence="4 8" id="KW-0812">Transmembrane</keyword>
<dbReference type="SUPFAM" id="SSF82861">
    <property type="entry name" value="Mechanosensitive channel protein MscS (YggB), transmembrane region"/>
    <property type="match status" value="1"/>
</dbReference>
<feature type="domain" description="Mechanosensitive ion channel MscS" evidence="9">
    <location>
        <begin position="952"/>
        <end position="1017"/>
    </location>
</feature>
<feature type="transmembrane region" description="Helical" evidence="8">
    <location>
        <begin position="703"/>
        <end position="726"/>
    </location>
</feature>
<gene>
    <name evidence="14" type="ORF">OLMES_4070</name>
</gene>
<keyword evidence="6 8" id="KW-0472">Membrane</keyword>
<feature type="transmembrane region" description="Helical" evidence="8">
    <location>
        <begin position="936"/>
        <end position="964"/>
    </location>
</feature>
<dbReference type="InterPro" id="IPR025692">
    <property type="entry name" value="MscS_IM_dom1"/>
</dbReference>
<dbReference type="Pfam" id="PF21082">
    <property type="entry name" value="MS_channel_3rd"/>
    <property type="match status" value="1"/>
</dbReference>
<evidence type="ECO:0000259" key="9">
    <source>
        <dbReference type="Pfam" id="PF00924"/>
    </source>
</evidence>
<sequence>MSATVKGELTPGFNGSKWLLLVLFTVMLFFGPIGANATPTQNMVEEKLQQLETELALSDATKKTIKSKLQETARFLSEVEEQERAAQTFAKEAQAIPERIDLLQTELKTRQRQQNPLDQEDLSPLSQSDLQQRMIKVQAEQNSLLTEMREVENRLAQAQDRPQVIGQTQGTLATRLEQITATLSAQPDTPDLNLSTLSETWALEAERDAILAEQQALQQELLGHQSRVERLKARMALLEWQLREASSALKVLQEHISERRLATVQETQKTVTRKEQTLQNTHPLIKSLAARNTALSDMMTQMSQQLQKVEETTAEMTHKSLDLNDAFRSTQQKVELAGLTQALGQALLEERRRLPNTELIKANSLASQQTIAAAGLRQIQHEEERRALRNMADYINQLGSDVTPDTLASLRTELSNLAEQRLELLDKAIEIDQAYLKALSELDFAQREYVLKSEAFNEYLNERLLWVRSSSAINLAMVQHTPNQFFGLLNDFSQQSFQTQALNWVNTNSLYTLLLPVLLIAATQRTYYRRQMLRLGEPLQRLTTDQFIYTVEALFLTVVYCALWPAIFYLLGLGLSKTPEASDLSLAIADAFQRMAIAVFFIDFLCRSCLPNGLVATHFRWPKEAVESLRKDLLRFRRIFLPLLFFAFVVLGSEIISATGALQHVVVSLVLITFSWCATRLIRNPLGWQAIYLARTKKEPGSGTLKLLQTLFIGGPIFLIALSLSGYLYTSAALSLHILYTLMLNVSIFIVHQLILRWLVLTQRKLAFRNALERRNAARQKKADGVEETVTSEVLTEVEEPQVDLNALSQGSQELVKTLLVLTSAVGIWLIWRELLPAFGVFEDFSVWQYTETIDGEKQSKPVTLLDLALALAIFVITLLAAKRVPALVEFIFLQKVTFGTGSLYALRTLTGYFIVAVGTLTSLSTLGASWSQIQWLAAALSVGIGFGLQEIVANFISGLIILFERPIRVGDVVTVGDTDGIVTRIQIRATTIRNWEQKELLVPNKEFITSRLLNWTLSDQTNRLLIPIGIAYGSDVRKAMSIIANIAEAHPLVLSDPAPLVTFESFGDNALMIYLRAYVNGLDHRLPTLSDLHLEIYEQCNDAKIVIAFPQRDVHLDTSRPLEIQVRESSSATDLGKGSNKS</sequence>
<feature type="transmembrane region" description="Helical" evidence="8">
    <location>
        <begin position="591"/>
        <end position="610"/>
    </location>
</feature>